<organism evidence="1 2">
    <name type="scientific">Scytonema millei VB511283</name>
    <dbReference type="NCBI Taxonomy" id="1245923"/>
    <lineage>
        <taxon>Bacteria</taxon>
        <taxon>Bacillati</taxon>
        <taxon>Cyanobacteriota</taxon>
        <taxon>Cyanophyceae</taxon>
        <taxon>Nostocales</taxon>
        <taxon>Scytonemataceae</taxon>
        <taxon>Scytonema</taxon>
    </lineage>
</organism>
<dbReference type="Proteomes" id="UP000031532">
    <property type="component" value="Unassembled WGS sequence"/>
</dbReference>
<dbReference type="AlphaFoldDB" id="A0A9X5I4S0"/>
<proteinExistence type="predicted"/>
<gene>
    <name evidence="1" type="ORF">QH73_0011190</name>
</gene>
<dbReference type="EMBL" id="JTJC03000002">
    <property type="protein sequence ID" value="NHC35221.1"/>
    <property type="molecule type" value="Genomic_DNA"/>
</dbReference>
<sequence>MLRELREQNNSKFLHPTPYTLHPTPFFIYSLHPTPYTLHPFFMTH</sequence>
<comment type="caution">
    <text evidence="1">The sequence shown here is derived from an EMBL/GenBank/DDBJ whole genome shotgun (WGS) entry which is preliminary data.</text>
</comment>
<evidence type="ECO:0000313" key="2">
    <source>
        <dbReference type="Proteomes" id="UP000031532"/>
    </source>
</evidence>
<reference evidence="1 2" key="1">
    <citation type="journal article" date="2015" name="Genome Announc.">
        <title>Draft Genome Sequence of the Terrestrial Cyanobacterium Scytonema millei VB511283, Isolated from Eastern India.</title>
        <authorList>
            <person name="Sen D."/>
            <person name="Chandrababunaidu M.M."/>
            <person name="Singh D."/>
            <person name="Sanghi N."/>
            <person name="Ghorai A."/>
            <person name="Mishra G.P."/>
            <person name="Madduluri M."/>
            <person name="Adhikary S.P."/>
            <person name="Tripathy S."/>
        </authorList>
    </citation>
    <scope>NUCLEOTIDE SEQUENCE [LARGE SCALE GENOMIC DNA]</scope>
    <source>
        <strain evidence="1 2">VB511283</strain>
    </source>
</reference>
<evidence type="ECO:0000313" key="1">
    <source>
        <dbReference type="EMBL" id="NHC35221.1"/>
    </source>
</evidence>
<accession>A0A9X5I4S0</accession>
<keyword evidence="2" id="KW-1185">Reference proteome</keyword>
<protein>
    <submittedName>
        <fullName evidence="1">Uncharacterized protein</fullName>
    </submittedName>
</protein>
<name>A0A9X5I4S0_9CYAN</name>